<organism evidence="2 3">
    <name type="scientific">Candidatus Woesebacteria bacterium RIFCSPHIGHO2_02_FULL_39_13</name>
    <dbReference type="NCBI Taxonomy" id="1802505"/>
    <lineage>
        <taxon>Bacteria</taxon>
        <taxon>Candidatus Woeseibacteriota</taxon>
    </lineage>
</organism>
<gene>
    <name evidence="2" type="ORF">A3D01_05435</name>
</gene>
<dbReference type="Gene3D" id="3.40.50.1820">
    <property type="entry name" value="alpha/beta hydrolase"/>
    <property type="match status" value="1"/>
</dbReference>
<dbReference type="STRING" id="1802505.A3D01_05435"/>
<dbReference type="SUPFAM" id="SSF53474">
    <property type="entry name" value="alpha/beta-Hydrolases"/>
    <property type="match status" value="1"/>
</dbReference>
<dbReference type="EMBL" id="MGGR01000038">
    <property type="protein sequence ID" value="OGM31890.1"/>
    <property type="molecule type" value="Genomic_DNA"/>
</dbReference>
<evidence type="ECO:0000313" key="3">
    <source>
        <dbReference type="Proteomes" id="UP000177169"/>
    </source>
</evidence>
<evidence type="ECO:0000313" key="2">
    <source>
        <dbReference type="EMBL" id="OGM31890.1"/>
    </source>
</evidence>
<sequence length="475" mass="54491">MVEESITFGNNVNESHPRIGDTKVENLIFTKLSPETQIALQQSLEVFPEQYRPTIHPEHLPRYQTVLASSELNNPENQAGIIYIAGATGAAPAYAHVAAEMYRSAEKMFDERAGFSAVIGSSASIDTVEQRLPTNLSERAAYQAAFILELIKKKQCKNLYLLGQSLGGMEVTYIVPVLEKLLEIENIDTKISGLILFQAGGQYEQSLTDFTKSIPEFMSLKRGILEMWPSPLDELKAKEEMYLAKEKDDSAESFRWKMRLENIREKRQNREYLTDEEQNKLQEIDTKLQQLPSKKERKQLLKERYQLLYPAVQRISTTDARPRNISKELGAFLNTIRAAVLNKERKFDVVRSLPKWLREEITGIPVAFVWGREDEFFPVDSARNEMIKNRLEDINSPREGAAQPEPLHQRGKYFPNVPIVYDAEVIGSPHELANIDTQKFADIVANITSRMDEWNKKRQKNDTSGKQERIELHFQ</sequence>
<feature type="region of interest" description="Disordered" evidence="1">
    <location>
        <begin position="455"/>
        <end position="475"/>
    </location>
</feature>
<dbReference type="InterPro" id="IPR029058">
    <property type="entry name" value="AB_hydrolase_fold"/>
</dbReference>
<proteinExistence type="predicted"/>
<evidence type="ECO:0000256" key="1">
    <source>
        <dbReference type="SAM" id="MobiDB-lite"/>
    </source>
</evidence>
<dbReference type="Proteomes" id="UP000177169">
    <property type="component" value="Unassembled WGS sequence"/>
</dbReference>
<dbReference type="AlphaFoldDB" id="A0A1F7YXD4"/>
<reference evidence="2 3" key="1">
    <citation type="journal article" date="2016" name="Nat. Commun.">
        <title>Thousands of microbial genomes shed light on interconnected biogeochemical processes in an aquifer system.</title>
        <authorList>
            <person name="Anantharaman K."/>
            <person name="Brown C.T."/>
            <person name="Hug L.A."/>
            <person name="Sharon I."/>
            <person name="Castelle C.J."/>
            <person name="Probst A.J."/>
            <person name="Thomas B.C."/>
            <person name="Singh A."/>
            <person name="Wilkins M.J."/>
            <person name="Karaoz U."/>
            <person name="Brodie E.L."/>
            <person name="Williams K.H."/>
            <person name="Hubbard S.S."/>
            <person name="Banfield J.F."/>
        </authorList>
    </citation>
    <scope>NUCLEOTIDE SEQUENCE [LARGE SCALE GENOMIC DNA]</scope>
</reference>
<comment type="caution">
    <text evidence="2">The sequence shown here is derived from an EMBL/GenBank/DDBJ whole genome shotgun (WGS) entry which is preliminary data.</text>
</comment>
<accession>A0A1F7YXD4</accession>
<name>A0A1F7YXD4_9BACT</name>
<protein>
    <submittedName>
        <fullName evidence="2">Uncharacterized protein</fullName>
    </submittedName>
</protein>